<evidence type="ECO:0000313" key="5">
    <source>
        <dbReference type="Proteomes" id="UP000584867"/>
    </source>
</evidence>
<feature type="domain" description="DUF4142" evidence="3">
    <location>
        <begin position="69"/>
        <end position="205"/>
    </location>
</feature>
<proteinExistence type="predicted"/>
<dbReference type="EMBL" id="JACHIO010000017">
    <property type="protein sequence ID" value="MBB5065497.1"/>
    <property type="molecule type" value="Genomic_DNA"/>
</dbReference>
<evidence type="ECO:0000256" key="1">
    <source>
        <dbReference type="SAM" id="MobiDB-lite"/>
    </source>
</evidence>
<evidence type="ECO:0000259" key="3">
    <source>
        <dbReference type="Pfam" id="PF13628"/>
    </source>
</evidence>
<keyword evidence="2" id="KW-0732">Signal</keyword>
<dbReference type="PANTHER" id="PTHR38593:SF1">
    <property type="entry name" value="BLR2558 PROTEIN"/>
    <property type="match status" value="1"/>
</dbReference>
<dbReference type="Pfam" id="PF13628">
    <property type="entry name" value="DUF4142"/>
    <property type="match status" value="1"/>
</dbReference>
<feature type="region of interest" description="Disordered" evidence="1">
    <location>
        <begin position="31"/>
        <end position="61"/>
    </location>
</feature>
<sequence>MISKRMCSKVLLGFVPTLLAGAMAVAQNQPGGGAAGTSNQTTTNPSTSAPGPGGMASDMNDNQQLQGMADQSFVKKALEGNAAEVQLGQLAQQKSQSDDVKQFAQKMVSDHTQLNDQMMKPIAQQLKVKEPTELSKKDRELVARLEGLSGQEFDQAYIQAMVRDHKQDLSEFKDEASTTQNPGMKQAAQQGAALISQHLQMIEQIAQNHNMPDGKVMKSSGS</sequence>
<organism evidence="4 5">
    <name type="scientific">Granulicella mallensis</name>
    <dbReference type="NCBI Taxonomy" id="940614"/>
    <lineage>
        <taxon>Bacteria</taxon>
        <taxon>Pseudomonadati</taxon>
        <taxon>Acidobacteriota</taxon>
        <taxon>Terriglobia</taxon>
        <taxon>Terriglobales</taxon>
        <taxon>Acidobacteriaceae</taxon>
        <taxon>Granulicella</taxon>
    </lineage>
</organism>
<feature type="chain" id="PRO_5031406470" evidence="2">
    <location>
        <begin position="27"/>
        <end position="222"/>
    </location>
</feature>
<gene>
    <name evidence="4" type="ORF">HDF15_003865</name>
</gene>
<name>A0A7W7ZST5_9BACT</name>
<reference evidence="4 5" key="1">
    <citation type="submission" date="2020-08" db="EMBL/GenBank/DDBJ databases">
        <title>Genomic Encyclopedia of Type Strains, Phase IV (KMG-V): Genome sequencing to study the core and pangenomes of soil and plant-associated prokaryotes.</title>
        <authorList>
            <person name="Whitman W."/>
        </authorList>
    </citation>
    <scope>NUCLEOTIDE SEQUENCE [LARGE SCALE GENOMIC DNA]</scope>
    <source>
        <strain evidence="4 5">X5P3</strain>
    </source>
</reference>
<dbReference type="Proteomes" id="UP000584867">
    <property type="component" value="Unassembled WGS sequence"/>
</dbReference>
<protein>
    <submittedName>
        <fullName evidence="4">Putative membrane protein</fullName>
    </submittedName>
</protein>
<dbReference type="InterPro" id="IPR025419">
    <property type="entry name" value="DUF4142"/>
</dbReference>
<evidence type="ECO:0000313" key="4">
    <source>
        <dbReference type="EMBL" id="MBB5065497.1"/>
    </source>
</evidence>
<dbReference type="PANTHER" id="PTHR38593">
    <property type="entry name" value="BLR2558 PROTEIN"/>
    <property type="match status" value="1"/>
</dbReference>
<dbReference type="Gene3D" id="1.20.1260.10">
    <property type="match status" value="1"/>
</dbReference>
<feature type="compositionally biased region" description="Low complexity" evidence="1">
    <location>
        <begin position="37"/>
        <end position="48"/>
    </location>
</feature>
<dbReference type="RefSeq" id="WP_184258236.1">
    <property type="nucleotide sequence ID" value="NZ_JACHIO010000017.1"/>
</dbReference>
<feature type="signal peptide" evidence="2">
    <location>
        <begin position="1"/>
        <end position="26"/>
    </location>
</feature>
<accession>A0A7W7ZST5</accession>
<dbReference type="AlphaFoldDB" id="A0A7W7ZST5"/>
<evidence type="ECO:0000256" key="2">
    <source>
        <dbReference type="SAM" id="SignalP"/>
    </source>
</evidence>
<dbReference type="InterPro" id="IPR012347">
    <property type="entry name" value="Ferritin-like"/>
</dbReference>
<comment type="caution">
    <text evidence="4">The sequence shown here is derived from an EMBL/GenBank/DDBJ whole genome shotgun (WGS) entry which is preliminary data.</text>
</comment>